<dbReference type="InterPro" id="IPR036737">
    <property type="entry name" value="OmpA-like_sf"/>
</dbReference>
<name>A0A383TZW1_9FLAO</name>
<evidence type="ECO:0000259" key="6">
    <source>
        <dbReference type="PROSITE" id="PS51123"/>
    </source>
</evidence>
<dbReference type="InterPro" id="IPR006665">
    <property type="entry name" value="OmpA-like"/>
</dbReference>
<dbReference type="AlphaFoldDB" id="A0A383TZW1"/>
<dbReference type="InterPro" id="IPR006664">
    <property type="entry name" value="OMP_bac"/>
</dbReference>
<dbReference type="PRINTS" id="PR01021">
    <property type="entry name" value="OMPADOMAIN"/>
</dbReference>
<dbReference type="Pfam" id="PF00691">
    <property type="entry name" value="OmpA"/>
    <property type="match status" value="1"/>
</dbReference>
<dbReference type="InterPro" id="IPR009282">
    <property type="entry name" value="DUF937"/>
</dbReference>
<keyword evidence="5" id="KW-1133">Transmembrane helix</keyword>
<keyword evidence="7" id="KW-0449">Lipoprotein</keyword>
<dbReference type="EMBL" id="UNSC01000003">
    <property type="protein sequence ID" value="SZD72526.1"/>
    <property type="molecule type" value="Genomic_DNA"/>
</dbReference>
<evidence type="ECO:0000256" key="4">
    <source>
        <dbReference type="PROSITE-ProRule" id="PRU00473"/>
    </source>
</evidence>
<evidence type="ECO:0000256" key="3">
    <source>
        <dbReference type="ARBA" id="ARBA00023237"/>
    </source>
</evidence>
<dbReference type="Pfam" id="PF06078">
    <property type="entry name" value="DUF937"/>
    <property type="match status" value="1"/>
</dbReference>
<keyword evidence="3" id="KW-0998">Cell outer membrane</keyword>
<keyword evidence="8" id="KW-1185">Reference proteome</keyword>
<protein>
    <submittedName>
        <fullName evidence="7">Inner membrane lipoprotein YiaD</fullName>
    </submittedName>
</protein>
<evidence type="ECO:0000313" key="8">
    <source>
        <dbReference type="Proteomes" id="UP000262142"/>
    </source>
</evidence>
<dbReference type="PANTHER" id="PTHR30329:SF21">
    <property type="entry name" value="LIPOPROTEIN YIAD-RELATED"/>
    <property type="match status" value="1"/>
</dbReference>
<gene>
    <name evidence="7" type="primary">yiaD_2</name>
    <name evidence="7" type="ORF">SAMEA104719789_00975</name>
</gene>
<organism evidence="7 8">
    <name type="scientific">Candidatus Ornithobacterium hominis</name>
    <dbReference type="NCBI Taxonomy" id="2497989"/>
    <lineage>
        <taxon>Bacteria</taxon>
        <taxon>Pseudomonadati</taxon>
        <taxon>Bacteroidota</taxon>
        <taxon>Flavobacteriia</taxon>
        <taxon>Flavobacteriales</taxon>
        <taxon>Weeksellaceae</taxon>
        <taxon>Ornithobacterium</taxon>
    </lineage>
</organism>
<dbReference type="PROSITE" id="PS51123">
    <property type="entry name" value="OMPA_2"/>
    <property type="match status" value="1"/>
</dbReference>
<evidence type="ECO:0000256" key="2">
    <source>
        <dbReference type="ARBA" id="ARBA00023136"/>
    </source>
</evidence>
<dbReference type="GO" id="GO:0009279">
    <property type="term" value="C:cell outer membrane"/>
    <property type="evidence" value="ECO:0007669"/>
    <property type="project" value="UniProtKB-SubCell"/>
</dbReference>
<feature type="transmembrane region" description="Helical" evidence="5">
    <location>
        <begin position="225"/>
        <end position="243"/>
    </location>
</feature>
<dbReference type="Proteomes" id="UP000262142">
    <property type="component" value="Unassembled WGS sequence"/>
</dbReference>
<feature type="domain" description="OmpA-like" evidence="6">
    <location>
        <begin position="387"/>
        <end position="504"/>
    </location>
</feature>
<dbReference type="CDD" id="cd07185">
    <property type="entry name" value="OmpA_C-like"/>
    <property type="match status" value="1"/>
</dbReference>
<evidence type="ECO:0000313" key="7">
    <source>
        <dbReference type="EMBL" id="SZD72526.1"/>
    </source>
</evidence>
<sequence length="504" mass="54946">MSSLLHRINQGITSACLDKISNYLGESRNDTSNGISAVVPSVLAFLADRSHSEQGAQSIFTATSDNALTALFTDSDLQTTFEKNRNALLAKGNVLISELFGERAEGFEKEISSHANISKESSRGILAAVLPFMLNEVGKLIDEKKLTESSLSNFFDNEKDEIYAAVPSGLATLGSALGLSNFSKDLSSTVGTTTKITYGEKPIIGRGANDRPMGPKRSEEGKMRWLLPLLGLVALGLLVYFLAGKCKDEAAVADCELIAAYATYAKNEQNLVINATGEPVLDQNGNQIVVDGSTYMINNENELVDAQGNRVMDADGKRIKIDKNLTVAASSYALGEYDSVRDAYIYNVGENRDFTLPDGTRLSVGENSTEAKIYNFLNDSNTLVSNDKKQGWITLDRIYFDTGESTLTAESEQQLQNIANILKNYPEVHAKFGGYTDNQGTQEVNKPLSNDRANAAMNSVIEKGIDSSRLESEGYGQEHFICPANDTPECMAQNRRVDIRITKK</sequence>
<keyword evidence="5" id="KW-0812">Transmembrane</keyword>
<dbReference type="Gene3D" id="3.30.1330.60">
    <property type="entry name" value="OmpA-like domain"/>
    <property type="match status" value="1"/>
</dbReference>
<evidence type="ECO:0000256" key="5">
    <source>
        <dbReference type="SAM" id="Phobius"/>
    </source>
</evidence>
<comment type="subcellular location">
    <subcellularLocation>
        <location evidence="1">Cell outer membrane</location>
    </subcellularLocation>
</comment>
<dbReference type="InterPro" id="IPR050330">
    <property type="entry name" value="Bact_OuterMem_StrucFunc"/>
</dbReference>
<accession>A0A383TZW1</accession>
<keyword evidence="2 4" id="KW-0472">Membrane</keyword>
<dbReference type="SUPFAM" id="SSF103088">
    <property type="entry name" value="OmpA-like"/>
    <property type="match status" value="1"/>
</dbReference>
<dbReference type="PANTHER" id="PTHR30329">
    <property type="entry name" value="STATOR ELEMENT OF FLAGELLAR MOTOR COMPLEX"/>
    <property type="match status" value="1"/>
</dbReference>
<dbReference type="OrthoDB" id="9782229at2"/>
<reference evidence="7 8" key="1">
    <citation type="submission" date="2018-09" db="EMBL/GenBank/DDBJ databases">
        <authorList>
            <consortium name="Pathogen Informatics"/>
        </authorList>
    </citation>
    <scope>NUCLEOTIDE SEQUENCE [LARGE SCALE GENOMIC DNA]</scope>
    <source>
        <strain evidence="7 8">OH-22767</strain>
    </source>
</reference>
<dbReference type="RefSeq" id="WP_119059296.1">
    <property type="nucleotide sequence ID" value="NZ_UNSC01000003.1"/>
</dbReference>
<evidence type="ECO:0000256" key="1">
    <source>
        <dbReference type="ARBA" id="ARBA00004442"/>
    </source>
</evidence>
<proteinExistence type="predicted"/>